<feature type="domain" description="SH3" evidence="18">
    <location>
        <begin position="1078"/>
        <end position="1136"/>
    </location>
</feature>
<feature type="compositionally biased region" description="Pro residues" evidence="17">
    <location>
        <begin position="1059"/>
        <end position="1078"/>
    </location>
</feature>
<gene>
    <name evidence="21" type="ORF">BD324DRAFT_631054</name>
</gene>
<evidence type="ECO:0000259" key="18">
    <source>
        <dbReference type="PROSITE" id="PS50002"/>
    </source>
</evidence>
<keyword evidence="3 15" id="KW-0728">SH3 domain</keyword>
<dbReference type="InterPro" id="IPR001452">
    <property type="entry name" value="SH3_domain"/>
</dbReference>
<dbReference type="CDD" id="cd01378">
    <property type="entry name" value="MYSc_Myo1"/>
    <property type="match status" value="1"/>
</dbReference>
<comment type="function">
    <text evidence="14">Type-I myosin implicated in the organization of the actin cytoskeleton. Required for proper actin cytoskeleton polarization. At the cell cortex, assembles in patch-like structures together with proteins from the actin-polymerizing machinery and promotes actin assembly. Functions as actin nucleation-promoting factor (NPF) for the Arp2/3 complex.</text>
</comment>
<feature type="binding site" evidence="16">
    <location>
        <begin position="147"/>
        <end position="154"/>
    </location>
    <ligand>
        <name>ATP</name>
        <dbReference type="ChEBI" id="CHEBI:30616"/>
    </ligand>
</feature>
<comment type="similarity">
    <text evidence="2 16">Belongs to the TRAFAC class myosin-kinesin ATPase superfamily. Myosin family.</text>
</comment>
<dbReference type="InterPro" id="IPR036961">
    <property type="entry name" value="Kinesin_motor_dom_sf"/>
</dbReference>
<dbReference type="Gene3D" id="1.20.5.4820">
    <property type="match status" value="1"/>
</dbReference>
<dbReference type="FunFam" id="1.10.10.820:FF:000001">
    <property type="entry name" value="Myosin heavy chain"/>
    <property type="match status" value="1"/>
</dbReference>
<dbReference type="InParanoid" id="A0A1Y1UC95"/>
<dbReference type="GO" id="GO:0005524">
    <property type="term" value="F:ATP binding"/>
    <property type="evidence" value="ECO:0007669"/>
    <property type="project" value="UniProtKB-UniRule"/>
</dbReference>
<dbReference type="GO" id="GO:0051286">
    <property type="term" value="C:cell tip"/>
    <property type="evidence" value="ECO:0007669"/>
    <property type="project" value="TreeGrafter"/>
</dbReference>
<dbReference type="PRINTS" id="PR00193">
    <property type="entry name" value="MYOSINHEAVY"/>
</dbReference>
<keyword evidence="13" id="KW-0206">Cytoskeleton</keyword>
<evidence type="ECO:0000256" key="13">
    <source>
        <dbReference type="ARBA" id="ARBA00023212"/>
    </source>
</evidence>
<dbReference type="Pfam" id="PF06017">
    <property type="entry name" value="Myosin_TH1"/>
    <property type="match status" value="1"/>
</dbReference>
<evidence type="ECO:0000256" key="9">
    <source>
        <dbReference type="ARBA" id="ARBA00022840"/>
    </source>
</evidence>
<protein>
    <submittedName>
        <fullName evidence="21">p-loop containing nucleoside triphosphate hydrolase protein</fullName>
    </submittedName>
</protein>
<feature type="compositionally biased region" description="Pro residues" evidence="17">
    <location>
        <begin position="1181"/>
        <end position="1191"/>
    </location>
</feature>
<dbReference type="OrthoDB" id="6108017at2759"/>
<dbReference type="Gene3D" id="3.40.850.10">
    <property type="entry name" value="Kinesin motor domain"/>
    <property type="match status" value="1"/>
</dbReference>
<proteinExistence type="inferred from homology"/>
<dbReference type="SUPFAM" id="SSF50044">
    <property type="entry name" value="SH3-domain"/>
    <property type="match status" value="1"/>
</dbReference>
<feature type="compositionally biased region" description="Gly residues" evidence="17">
    <location>
        <begin position="1208"/>
        <end position="1217"/>
    </location>
</feature>
<dbReference type="Pfam" id="PF07653">
    <property type="entry name" value="SH3_2"/>
    <property type="match status" value="1"/>
</dbReference>
<evidence type="ECO:0000256" key="8">
    <source>
        <dbReference type="ARBA" id="ARBA00022801"/>
    </source>
</evidence>
<dbReference type="Proteomes" id="UP000193218">
    <property type="component" value="Unassembled WGS sequence"/>
</dbReference>
<evidence type="ECO:0000256" key="11">
    <source>
        <dbReference type="ARBA" id="ARBA00023175"/>
    </source>
</evidence>
<dbReference type="GO" id="GO:0000146">
    <property type="term" value="F:microfilament motor activity"/>
    <property type="evidence" value="ECO:0007669"/>
    <property type="project" value="TreeGrafter"/>
</dbReference>
<dbReference type="AlphaFoldDB" id="A0A1Y1UC95"/>
<dbReference type="PROSITE" id="PS51757">
    <property type="entry name" value="TH1"/>
    <property type="match status" value="1"/>
</dbReference>
<dbReference type="InterPro" id="IPR001609">
    <property type="entry name" value="Myosin_head_motor_dom-like"/>
</dbReference>
<keyword evidence="10 16" id="KW-0518">Myosin</keyword>
<dbReference type="SMART" id="SM00326">
    <property type="entry name" value="SH3"/>
    <property type="match status" value="1"/>
</dbReference>
<dbReference type="RefSeq" id="XP_021869825.1">
    <property type="nucleotide sequence ID" value="XM_022016399.1"/>
</dbReference>
<evidence type="ECO:0000256" key="4">
    <source>
        <dbReference type="ARBA" id="ARBA00022490"/>
    </source>
</evidence>
<dbReference type="Gene3D" id="1.10.10.820">
    <property type="match status" value="1"/>
</dbReference>
<dbReference type="PANTHER" id="PTHR13140:SF837">
    <property type="entry name" value="MYOSIN-3-RELATED"/>
    <property type="match status" value="1"/>
</dbReference>
<evidence type="ECO:0000256" key="14">
    <source>
        <dbReference type="ARBA" id="ARBA00025586"/>
    </source>
</evidence>
<evidence type="ECO:0000256" key="10">
    <source>
        <dbReference type="ARBA" id="ARBA00023123"/>
    </source>
</evidence>
<dbReference type="GO" id="GO:0006897">
    <property type="term" value="P:endocytosis"/>
    <property type="evidence" value="ECO:0007669"/>
    <property type="project" value="TreeGrafter"/>
</dbReference>
<dbReference type="Gene3D" id="2.30.30.40">
    <property type="entry name" value="SH3 Domains"/>
    <property type="match status" value="1"/>
</dbReference>
<dbReference type="Gene3D" id="1.20.120.720">
    <property type="entry name" value="Myosin VI head, motor domain, U50 subdomain"/>
    <property type="match status" value="1"/>
</dbReference>
<evidence type="ECO:0000256" key="12">
    <source>
        <dbReference type="ARBA" id="ARBA00023203"/>
    </source>
</evidence>
<dbReference type="FunCoup" id="A0A1Y1UC95">
    <property type="interactions" value="92"/>
</dbReference>
<keyword evidence="22" id="KW-1185">Reference proteome</keyword>
<evidence type="ECO:0000259" key="20">
    <source>
        <dbReference type="PROSITE" id="PS51757"/>
    </source>
</evidence>
<keyword evidence="8 21" id="KW-0378">Hydrolase</keyword>
<evidence type="ECO:0000259" key="19">
    <source>
        <dbReference type="PROSITE" id="PS51456"/>
    </source>
</evidence>
<dbReference type="FunFam" id="1.20.58.530:FF:000007">
    <property type="entry name" value="Myosin IE"/>
    <property type="match status" value="1"/>
</dbReference>
<dbReference type="FunFam" id="1.20.5.4820:FF:000004">
    <property type="entry name" value="Myosin IE"/>
    <property type="match status" value="1"/>
</dbReference>
<keyword evidence="5" id="KW-0597">Phosphoprotein</keyword>
<evidence type="ECO:0000256" key="15">
    <source>
        <dbReference type="PROSITE-ProRule" id="PRU00192"/>
    </source>
</evidence>
<sequence length="1268" mass="137333">MAPSKKAGMKGKMGGLLGGGGGGGGGGGAAGSSNKTSKIAKADYSEGFRKKKSAGVPDMTLLSTITNEEINKNLKDRFFNQEIYTYIAHVLISVNPFRDLGIYTEETLSSYRNKNRLEMPPHVYAIAETAYYKMTNEKENQCVIISGESGAGKTEAAKRIMQYIAAVSGGETGAGGIEGIKEMVLATNPLLESFGCAKTLRNDNSSRHGKYLEIMFNGMGQPVGAQITNYLLEKGRVVQQIRNERNFHIFYQFTKAASAAQREAFGLQGPEAYGYTSRGNCLDVSSINDANDFKETIRAMEVIGLSADEQNSIFKTIASILWLGNLDFVEGDDGNAQISDAGVVDFAAYLLDTDPAALQKALLNRIVETQRGGRRGSVYEVPQNVAQASSGRDALAKALYNNLFEWIVSRVNVSMKPQSNPDYVIGVLDIYGFEIFDNNSFEQLCINYVNEKLQQIFIELTLKAEQEEYVREQIKWTPIKFFDNAVVCELIEGKRPAGIFATLNDATATAHADPAAADNAFMQRANMLSANPNFEPRGNKFLIKHYAGDVLYNVPGMTDKNKDTLVRDILDLIEGSKDKFLHTLFPEKVDHTSKKRPPTAGDKIRQSANDLVTNLMRCQPHYIRTIKPNQNRSPSEYDDKAILHQIKYLGLQENIRVRRAGFAYRAEFSKMIQRFYLLSPATSYAGDYIWQGDDRSGCEQILRDAKIAKDEWQMGTTKAFIKNPETLFYLEGERDRYWHTMATRIQRAWRAHVRRKHEAATKIQRFWKNQKESLVYARKRDYGHEVLAGRKERRRFSLLGMRKFMGDYLDVGGTSPQGELLRNAANLSPSETVHFSSRAELLVSKLGRSSKLSPRFLIITDKAVYFVVSAASKEGGVTTSLERKIPLVTIRQISMTNLRDDFVALNVNACEEGDPIFTCSLKTEMMCVILTLTGGNLGVAIGPTIEYAKKKDKRATIKAVKDESVRNDGVYKSHTIAVGSGEPPNSVSDPMPPRNPKVKKAAKAAPAGMAGRSASRPTAKALPGAAKPAPPPTVGGGAATPVSPKAVKAPATGGGAARAPPPIPGASRAPPAPPPAAPPKDMYKALYNFTGQDGEMNLTKGELVEVKEKDDNGWWMVVKNGKEGWAPSNYLKLVEQSAPPPPPPPPAGRRAPPAPAATATAAANGGSSSRPNSVIGNKGPAPAPKPKPVIPAKPSIPAASTKPTVGATGAGVGAGPGGRPPIPTASVKPAASNGPKPGAVKKPAAAGGQLDLAAALAKRVARGPQEDD</sequence>
<feature type="domain" description="Myosin motor" evidence="19">
    <location>
        <begin position="54"/>
        <end position="735"/>
    </location>
</feature>
<keyword evidence="4" id="KW-0963">Cytoplasm</keyword>
<evidence type="ECO:0000313" key="22">
    <source>
        <dbReference type="Proteomes" id="UP000193218"/>
    </source>
</evidence>
<dbReference type="STRING" id="4999.A0A1Y1UC95"/>
<keyword evidence="6" id="KW-0677">Repeat</keyword>
<dbReference type="PROSITE" id="PS50002">
    <property type="entry name" value="SH3"/>
    <property type="match status" value="1"/>
</dbReference>
<evidence type="ECO:0000256" key="17">
    <source>
        <dbReference type="SAM" id="MobiDB-lite"/>
    </source>
</evidence>
<evidence type="ECO:0000256" key="3">
    <source>
        <dbReference type="ARBA" id="ARBA00022443"/>
    </source>
</evidence>
<comment type="subcellular location">
    <subcellularLocation>
        <location evidence="1">Cytoplasm</location>
        <location evidence="1">Cytoskeleton</location>
        <location evidence="1">Actin patch</location>
    </subcellularLocation>
</comment>
<dbReference type="PROSITE" id="PS51456">
    <property type="entry name" value="MYOSIN_MOTOR"/>
    <property type="match status" value="1"/>
</dbReference>
<comment type="caution">
    <text evidence="21">The sequence shown here is derived from an EMBL/GenBank/DDBJ whole genome shotgun (WGS) entry which is preliminary data.</text>
</comment>
<keyword evidence="12 16" id="KW-0009">Actin-binding</keyword>
<feature type="compositionally biased region" description="Low complexity" evidence="17">
    <location>
        <begin position="1192"/>
        <end position="1207"/>
    </location>
</feature>
<feature type="region of interest" description="Disordered" evidence="17">
    <location>
        <begin position="975"/>
        <end position="1082"/>
    </location>
</feature>
<feature type="compositionally biased region" description="Low complexity" evidence="17">
    <location>
        <begin position="1017"/>
        <end position="1027"/>
    </location>
</feature>
<dbReference type="FunFam" id="1.20.120.720:FF:000015">
    <property type="entry name" value="Myosin I"/>
    <property type="match status" value="1"/>
</dbReference>
<feature type="domain" description="TH1" evidence="20">
    <location>
        <begin position="793"/>
        <end position="984"/>
    </location>
</feature>
<evidence type="ECO:0000256" key="7">
    <source>
        <dbReference type="ARBA" id="ARBA00022741"/>
    </source>
</evidence>
<dbReference type="InterPro" id="IPR027417">
    <property type="entry name" value="P-loop_NTPase"/>
</dbReference>
<evidence type="ECO:0000256" key="5">
    <source>
        <dbReference type="ARBA" id="ARBA00022553"/>
    </source>
</evidence>
<keyword evidence="9 16" id="KW-0067">ATP-binding</keyword>
<dbReference type="GeneID" id="33558208"/>
<dbReference type="Pfam" id="PF00063">
    <property type="entry name" value="Myosin_head"/>
    <property type="match status" value="1"/>
</dbReference>
<dbReference type="InterPro" id="IPR010926">
    <property type="entry name" value="Myosin_TH1"/>
</dbReference>
<dbReference type="GO" id="GO:0005886">
    <property type="term" value="C:plasma membrane"/>
    <property type="evidence" value="ECO:0007669"/>
    <property type="project" value="TreeGrafter"/>
</dbReference>
<dbReference type="InterPro" id="IPR036072">
    <property type="entry name" value="MYSc_Myo1"/>
</dbReference>
<dbReference type="EMBL" id="NBSH01000010">
    <property type="protein sequence ID" value="ORX35661.1"/>
    <property type="molecule type" value="Genomic_DNA"/>
</dbReference>
<feature type="region of interest" description="Disordered" evidence="17">
    <location>
        <begin position="1129"/>
        <end position="1246"/>
    </location>
</feature>
<evidence type="ECO:0000256" key="16">
    <source>
        <dbReference type="PROSITE-ProRule" id="PRU00782"/>
    </source>
</evidence>
<keyword evidence="11 16" id="KW-0505">Motor protein</keyword>
<dbReference type="GO" id="GO:0030479">
    <property type="term" value="C:actin cortical patch"/>
    <property type="evidence" value="ECO:0007669"/>
    <property type="project" value="UniProtKB-SubCell"/>
</dbReference>
<feature type="compositionally biased region" description="Polar residues" evidence="17">
    <location>
        <begin position="1165"/>
        <end position="1175"/>
    </location>
</feature>
<dbReference type="Gene3D" id="1.20.58.530">
    <property type="match status" value="1"/>
</dbReference>
<accession>A0A1Y1UC95</accession>
<dbReference type="CDD" id="cd11856">
    <property type="entry name" value="SH3_p47phox_like"/>
    <property type="match status" value="1"/>
</dbReference>
<keyword evidence="7 16" id="KW-0547">Nucleotide-binding</keyword>
<dbReference type="GO" id="GO:0016459">
    <property type="term" value="C:myosin complex"/>
    <property type="evidence" value="ECO:0007669"/>
    <property type="project" value="UniProtKB-KW"/>
</dbReference>
<name>A0A1Y1UC95_9TREE</name>
<dbReference type="SUPFAM" id="SSF52540">
    <property type="entry name" value="P-loop containing nucleoside triphosphate hydrolases"/>
    <property type="match status" value="1"/>
</dbReference>
<dbReference type="PANTHER" id="PTHR13140">
    <property type="entry name" value="MYOSIN"/>
    <property type="match status" value="1"/>
</dbReference>
<organism evidence="21 22">
    <name type="scientific">Kockovaella imperatae</name>
    <dbReference type="NCBI Taxonomy" id="4999"/>
    <lineage>
        <taxon>Eukaryota</taxon>
        <taxon>Fungi</taxon>
        <taxon>Dikarya</taxon>
        <taxon>Basidiomycota</taxon>
        <taxon>Agaricomycotina</taxon>
        <taxon>Tremellomycetes</taxon>
        <taxon>Tremellales</taxon>
        <taxon>Cuniculitremaceae</taxon>
        <taxon>Kockovaella</taxon>
    </lineage>
</organism>
<reference evidence="21 22" key="1">
    <citation type="submission" date="2017-03" db="EMBL/GenBank/DDBJ databases">
        <title>Widespread Adenine N6-methylation of Active Genes in Fungi.</title>
        <authorList>
            <consortium name="DOE Joint Genome Institute"/>
            <person name="Mondo S.J."/>
            <person name="Dannebaum R.O."/>
            <person name="Kuo R.C."/>
            <person name="Louie K.B."/>
            <person name="Bewick A.J."/>
            <person name="Labutti K."/>
            <person name="Haridas S."/>
            <person name="Kuo A."/>
            <person name="Salamov A."/>
            <person name="Ahrendt S.R."/>
            <person name="Lau R."/>
            <person name="Bowen B.P."/>
            <person name="Lipzen A."/>
            <person name="Sullivan W."/>
            <person name="Andreopoulos W.B."/>
            <person name="Clum A."/>
            <person name="Lindquist E."/>
            <person name="Daum C."/>
            <person name="Northen T.R."/>
            <person name="Ramamoorthy G."/>
            <person name="Schmitz R.J."/>
            <person name="Gryganskyi A."/>
            <person name="Culley D."/>
            <person name="Magnuson J."/>
            <person name="James T.Y."/>
            <person name="O'Malley M.A."/>
            <person name="Stajich J.E."/>
            <person name="Spatafora J.W."/>
            <person name="Visel A."/>
            <person name="Grigoriev I.V."/>
        </authorList>
    </citation>
    <scope>NUCLEOTIDE SEQUENCE [LARGE SCALE GENOMIC DNA]</scope>
    <source>
        <strain evidence="21 22">NRRL Y-17943</strain>
    </source>
</reference>
<evidence type="ECO:0000256" key="6">
    <source>
        <dbReference type="ARBA" id="ARBA00022737"/>
    </source>
</evidence>
<dbReference type="InterPro" id="IPR036028">
    <property type="entry name" value="SH3-like_dom_sf"/>
</dbReference>
<feature type="compositionally biased region" description="Low complexity" evidence="17">
    <location>
        <begin position="1234"/>
        <end position="1246"/>
    </location>
</feature>
<dbReference type="GO" id="GO:0007015">
    <property type="term" value="P:actin filament organization"/>
    <property type="evidence" value="ECO:0007669"/>
    <property type="project" value="TreeGrafter"/>
</dbReference>
<evidence type="ECO:0000256" key="2">
    <source>
        <dbReference type="ARBA" id="ARBA00008314"/>
    </source>
</evidence>
<evidence type="ECO:0000313" key="21">
    <source>
        <dbReference type="EMBL" id="ORX35661.1"/>
    </source>
</evidence>
<dbReference type="GO" id="GO:0051015">
    <property type="term" value="F:actin filament binding"/>
    <property type="evidence" value="ECO:0007669"/>
    <property type="project" value="TreeGrafter"/>
</dbReference>
<feature type="region of interest" description="Actin-binding" evidence="16">
    <location>
        <begin position="608"/>
        <end position="630"/>
    </location>
</feature>
<dbReference type="GO" id="GO:0016787">
    <property type="term" value="F:hydrolase activity"/>
    <property type="evidence" value="ECO:0007669"/>
    <property type="project" value="UniProtKB-KW"/>
</dbReference>
<dbReference type="GO" id="GO:0051666">
    <property type="term" value="P:actin cortical patch localization"/>
    <property type="evidence" value="ECO:0007669"/>
    <property type="project" value="TreeGrafter"/>
</dbReference>
<evidence type="ECO:0000256" key="1">
    <source>
        <dbReference type="ARBA" id="ARBA00004134"/>
    </source>
</evidence>
<feature type="compositionally biased region" description="Pro residues" evidence="17">
    <location>
        <begin position="1138"/>
        <end position="1155"/>
    </location>
</feature>
<dbReference type="SMART" id="SM00242">
    <property type="entry name" value="MYSc"/>
    <property type="match status" value="1"/>
</dbReference>